<dbReference type="Proteomes" id="UP000019118">
    <property type="component" value="Unassembled WGS sequence"/>
</dbReference>
<feature type="region of interest" description="Disordered" evidence="4">
    <location>
        <begin position="1087"/>
        <end position="1225"/>
    </location>
</feature>
<keyword evidence="9" id="KW-1185">Reference proteome</keyword>
<feature type="region of interest" description="Disordered" evidence="4">
    <location>
        <begin position="625"/>
        <end position="655"/>
    </location>
</feature>
<evidence type="ECO:0000256" key="3">
    <source>
        <dbReference type="ARBA" id="ARBA00023180"/>
    </source>
</evidence>
<keyword evidence="3" id="KW-0325">Glycoprotein</keyword>
<evidence type="ECO:0000256" key="6">
    <source>
        <dbReference type="SAM" id="SignalP"/>
    </source>
</evidence>
<evidence type="ECO:0000256" key="5">
    <source>
        <dbReference type="SAM" id="Phobius"/>
    </source>
</evidence>
<dbReference type="InterPro" id="IPR002018">
    <property type="entry name" value="CarbesteraseB"/>
</dbReference>
<evidence type="ECO:0000313" key="9">
    <source>
        <dbReference type="Proteomes" id="UP000019118"/>
    </source>
</evidence>
<keyword evidence="5" id="KW-0472">Membrane</keyword>
<proteinExistence type="inferred from homology"/>
<feature type="signal peptide" evidence="6">
    <location>
        <begin position="1"/>
        <end position="20"/>
    </location>
</feature>
<feature type="domain" description="Carboxylesterase type B" evidence="7">
    <location>
        <begin position="35"/>
        <end position="593"/>
    </location>
</feature>
<evidence type="ECO:0000256" key="1">
    <source>
        <dbReference type="ARBA" id="ARBA00005964"/>
    </source>
</evidence>
<evidence type="ECO:0000256" key="2">
    <source>
        <dbReference type="ARBA" id="ARBA00022729"/>
    </source>
</evidence>
<evidence type="ECO:0000256" key="4">
    <source>
        <dbReference type="SAM" id="MobiDB-lite"/>
    </source>
</evidence>
<reference evidence="9" key="1">
    <citation type="journal article" date="2013" name="Genome Biol.">
        <title>Draft genome of the mountain pine beetle, Dendroctonus ponderosae Hopkins, a major forest pest.</title>
        <authorList>
            <person name="Keeling C.I."/>
            <person name="Yuen M.M."/>
            <person name="Liao N.Y."/>
            <person name="Docking T.R."/>
            <person name="Chan S.K."/>
            <person name="Taylor G.A."/>
            <person name="Palmquist D.L."/>
            <person name="Jackman S.D."/>
            <person name="Nguyen A."/>
            <person name="Li M."/>
            <person name="Henderson H."/>
            <person name="Janes J.K."/>
            <person name="Zhao Y."/>
            <person name="Pandoh P."/>
            <person name="Moore R."/>
            <person name="Sperling F.A."/>
            <person name="Huber D.P."/>
            <person name="Birol I."/>
            <person name="Jones S.J."/>
            <person name="Bohlmann J."/>
        </authorList>
    </citation>
    <scope>NUCLEOTIDE SEQUENCE</scope>
</reference>
<dbReference type="PANTHER" id="PTHR43903">
    <property type="entry name" value="NEUROLIGIN"/>
    <property type="match status" value="1"/>
</dbReference>
<dbReference type="SUPFAM" id="SSF53474">
    <property type="entry name" value="alpha/beta-Hydrolases"/>
    <property type="match status" value="1"/>
</dbReference>
<evidence type="ECO:0000259" key="7">
    <source>
        <dbReference type="Pfam" id="PF00135"/>
    </source>
</evidence>
<dbReference type="Pfam" id="PF00135">
    <property type="entry name" value="COesterase"/>
    <property type="match status" value="1"/>
</dbReference>
<dbReference type="PROSITE" id="PS00941">
    <property type="entry name" value="CARBOXYLESTERASE_B_2"/>
    <property type="match status" value="1"/>
</dbReference>
<dbReference type="InterPro" id="IPR019819">
    <property type="entry name" value="Carboxylesterase_B_CS"/>
</dbReference>
<feature type="compositionally biased region" description="Basic residues" evidence="4">
    <location>
        <begin position="789"/>
        <end position="801"/>
    </location>
</feature>
<dbReference type="Gene3D" id="3.40.50.1820">
    <property type="entry name" value="alpha/beta hydrolase"/>
    <property type="match status" value="1"/>
</dbReference>
<feature type="compositionally biased region" description="Low complexity" evidence="4">
    <location>
        <begin position="1202"/>
        <end position="1217"/>
    </location>
</feature>
<feature type="region of interest" description="Disordered" evidence="4">
    <location>
        <begin position="787"/>
        <end position="826"/>
    </location>
</feature>
<feature type="transmembrane region" description="Helical" evidence="5">
    <location>
        <begin position="665"/>
        <end position="686"/>
    </location>
</feature>
<dbReference type="GeneID" id="109537599"/>
<keyword evidence="5" id="KW-1133">Transmembrane helix</keyword>
<name>A0AAR5PFY5_DENPD</name>
<dbReference type="InterPro" id="IPR051093">
    <property type="entry name" value="Neuroligin/BSAL"/>
</dbReference>
<feature type="compositionally biased region" description="Basic and acidic residues" evidence="4">
    <location>
        <begin position="802"/>
        <end position="824"/>
    </location>
</feature>
<dbReference type="EnsemblMetazoa" id="XM_019904405.1">
    <property type="protein sequence ID" value="XP_019759964.1"/>
    <property type="gene ID" value="LOC109537599"/>
</dbReference>
<dbReference type="EnsemblMetazoa" id="XM_019904404.1">
    <property type="protein sequence ID" value="XP_019759963.1"/>
    <property type="gene ID" value="LOC109537599"/>
</dbReference>
<comment type="similarity">
    <text evidence="1">Belongs to the type-B carboxylesterase/lipase family.</text>
</comment>
<dbReference type="AlphaFoldDB" id="A0AAR5PFY5"/>
<dbReference type="InterPro" id="IPR029058">
    <property type="entry name" value="AB_hydrolase_fold"/>
</dbReference>
<reference evidence="8" key="2">
    <citation type="submission" date="2024-08" db="UniProtKB">
        <authorList>
            <consortium name="EnsemblMetazoa"/>
        </authorList>
    </citation>
    <scope>IDENTIFICATION</scope>
</reference>
<organism evidence="8 9">
    <name type="scientific">Dendroctonus ponderosae</name>
    <name type="common">Mountain pine beetle</name>
    <dbReference type="NCBI Taxonomy" id="77166"/>
    <lineage>
        <taxon>Eukaryota</taxon>
        <taxon>Metazoa</taxon>
        <taxon>Ecdysozoa</taxon>
        <taxon>Arthropoda</taxon>
        <taxon>Hexapoda</taxon>
        <taxon>Insecta</taxon>
        <taxon>Pterygota</taxon>
        <taxon>Neoptera</taxon>
        <taxon>Endopterygota</taxon>
        <taxon>Coleoptera</taxon>
        <taxon>Polyphaga</taxon>
        <taxon>Cucujiformia</taxon>
        <taxon>Curculionidae</taxon>
        <taxon>Scolytinae</taxon>
        <taxon>Dendroctonus</taxon>
    </lineage>
</organism>
<sequence>MAYITKSMTIIITLYAITSGSPTGYDLQMERTREVVLRKQGKVQGRIVQLRNYSLPRVEIYRGIPYAAPPVGEFRFMPPNSNAPSWKGVKFLDNFGPVCPQKFPDMSTLSSERRQYINRLKLFLKHESEDCLYLNIYAPHQESQTNSRTYPVIVFLHGESFEWNSGNPYDGSVLAAYGQVIVVTLNFRLGILGFLKVEAAETTSQSNFGLVDQVAALIWIKDNIDAFGGDTSKITLVGHGTGAVFASLLTISPMAMYGENKRLFHRAILMSGTALSDWALVSKPLDMSIQVGQILNCQLPVDFAGCLRRKRLDELMAANPDTEPYKTVFGPVVDNLIVPNDPRKSMMQYTDIFKRFELMYGVTQMESIHLPLGGDVALIHGMLEHERDDELRKYMRMRCEMKPEACFAQTSATYNYHERMFQRDQGPSWMSLQPDRATLARDELLDILSDARTVAPVIQTGLYHSALHIQSYFYVFSHKTHAKEYIRNKTYNGEELPYVFGVPIEGPKFHFEDVPYTEDEKRLSMTMMQYFCKFANTGNPTVPKTNYFEMDYNNWHRFDREWLQFDPEQQNFINLDVPISNGRFYRREQMEYWNDAFPNILNLSRKTPMSRSKFYPDQRQKYENFNVSVPPGPGRTVKPSQPDGTEPDIPVRTGQMTQSTSSVSVLMIVGALFLLANLAFFTFLYFKCIRSKKGSPATTAQIPPVEESAVDGPFEEAKLSLLTNCNFLKLLRRGERKEDDTYDAVHVDTKGGPNHVKLTRNLSNSTIDAHAKVREWITNEIVLKYSPKGNRKPEKKAKPQKKAMEIDSSLDHPTRPVSPEEEKAPKHRPLLIKTASIDRSNRRKRIDKVSVAIDATPSGRGPSVLMQQPIELTKSLDHPKFSPSPLRRSVTLEDFSQARPNNPLQDLRKSITSIDLKSIETEPRVIRIEHGHSKSDPVQDLDYSAIKRLKTFDPNMDVNVTSRETNMEVPPPMTPEEALQTIKRRNFPKVLPDHPGRQAFLNKRRSMPAHNLFVPMLDPQQYSNSEPYSPTGRNFMRFPPVPPPRTTTLGRQGSNPQPVCLSEPMLAEEPPASPEPEVACNNLYVGPLIPRSKNENSRDRLDSIPEKSSRNETRAIPRAIITTNQRNPIRRNDAKVVVKPTINRSKPDEKPGGKHIPRVVASDNRPEISKSQELLQEAAEKRAVKKSQIPMLLKSNTSLNKDASSSESNSPSSGDSDTGTVVKRV</sequence>
<protein>
    <recommendedName>
        <fullName evidence="7">Carboxylesterase type B domain-containing protein</fullName>
    </recommendedName>
</protein>
<keyword evidence="5" id="KW-0812">Transmembrane</keyword>
<accession>A0AAR5PFY5</accession>
<evidence type="ECO:0000313" key="8">
    <source>
        <dbReference type="EnsemblMetazoa" id="XP_019759964.1"/>
    </source>
</evidence>
<feature type="compositionally biased region" description="Basic and acidic residues" evidence="4">
    <location>
        <begin position="1092"/>
        <end position="1115"/>
    </location>
</feature>
<dbReference type="KEGG" id="dpa:109537599"/>
<keyword evidence="2 6" id="KW-0732">Signal</keyword>
<feature type="chain" id="PRO_5044712603" description="Carboxylesterase type B domain-containing protein" evidence="6">
    <location>
        <begin position="21"/>
        <end position="1225"/>
    </location>
</feature>